<evidence type="ECO:0000256" key="4">
    <source>
        <dbReference type="ARBA" id="ARBA00022679"/>
    </source>
</evidence>
<evidence type="ECO:0000256" key="8">
    <source>
        <dbReference type="ARBA" id="ARBA00022840"/>
    </source>
</evidence>
<evidence type="ECO:0000313" key="14">
    <source>
        <dbReference type="EMBL" id="MBK1836574.1"/>
    </source>
</evidence>
<keyword evidence="10 12" id="KW-0324">Glycolysis</keyword>
<comment type="catalytic activity">
    <reaction evidence="12">
        <text>pyruvate + ATP = phosphoenolpyruvate + ADP + H(+)</text>
        <dbReference type="Rhea" id="RHEA:18157"/>
        <dbReference type="ChEBI" id="CHEBI:15361"/>
        <dbReference type="ChEBI" id="CHEBI:15378"/>
        <dbReference type="ChEBI" id="CHEBI:30616"/>
        <dbReference type="ChEBI" id="CHEBI:58702"/>
        <dbReference type="ChEBI" id="CHEBI:456216"/>
        <dbReference type="EC" id="2.7.1.40"/>
    </reaction>
</comment>
<evidence type="ECO:0000313" key="15">
    <source>
        <dbReference type="Proteomes" id="UP000652760"/>
    </source>
</evidence>
<name>A0ABS1EZH1_9PROT</name>
<dbReference type="PANTHER" id="PTHR11817">
    <property type="entry name" value="PYRUVATE KINASE"/>
    <property type="match status" value="1"/>
</dbReference>
<comment type="similarity">
    <text evidence="2 12">Belongs to the pyruvate kinase family.</text>
</comment>
<dbReference type="PRINTS" id="PR01050">
    <property type="entry name" value="PYRUVTKNASE"/>
</dbReference>
<dbReference type="InterPro" id="IPR015793">
    <property type="entry name" value="Pyrv_Knase_brl"/>
</dbReference>
<evidence type="ECO:0000256" key="5">
    <source>
        <dbReference type="ARBA" id="ARBA00022723"/>
    </source>
</evidence>
<evidence type="ECO:0000256" key="12">
    <source>
        <dbReference type="RuleBase" id="RU000504"/>
    </source>
</evidence>
<evidence type="ECO:0000256" key="2">
    <source>
        <dbReference type="ARBA" id="ARBA00008663"/>
    </source>
</evidence>
<dbReference type="EC" id="2.7.1.40" evidence="3 12"/>
<dbReference type="Pfam" id="PF00224">
    <property type="entry name" value="PK"/>
    <property type="match status" value="1"/>
</dbReference>
<evidence type="ECO:0000256" key="1">
    <source>
        <dbReference type="ARBA" id="ARBA00004997"/>
    </source>
</evidence>
<evidence type="ECO:0000256" key="6">
    <source>
        <dbReference type="ARBA" id="ARBA00022741"/>
    </source>
</evidence>
<evidence type="ECO:0000256" key="9">
    <source>
        <dbReference type="ARBA" id="ARBA00022842"/>
    </source>
</evidence>
<dbReference type="SUPFAM" id="SSF50800">
    <property type="entry name" value="PK beta-barrel domain-like"/>
    <property type="match status" value="1"/>
</dbReference>
<proteinExistence type="inferred from homology"/>
<reference evidence="15" key="1">
    <citation type="submission" date="2021-01" db="EMBL/GenBank/DDBJ databases">
        <title>Genome public.</title>
        <authorList>
            <person name="Liu C."/>
            <person name="Sun Q."/>
        </authorList>
    </citation>
    <scope>NUCLEOTIDE SEQUENCE [LARGE SCALE GENOMIC DNA]</scope>
    <source>
        <strain evidence="15">YIM B02556</strain>
    </source>
</reference>
<protein>
    <recommendedName>
        <fullName evidence="3 12">Pyruvate kinase</fullName>
        <ecNumber evidence="3 12">2.7.1.40</ecNumber>
    </recommendedName>
</protein>
<dbReference type="Gene3D" id="3.20.20.60">
    <property type="entry name" value="Phosphoenolpyruvate-binding domains"/>
    <property type="match status" value="1"/>
</dbReference>
<evidence type="ECO:0000256" key="7">
    <source>
        <dbReference type="ARBA" id="ARBA00022777"/>
    </source>
</evidence>
<evidence type="ECO:0000256" key="11">
    <source>
        <dbReference type="ARBA" id="ARBA00023317"/>
    </source>
</evidence>
<keyword evidence="5" id="KW-0479">Metal-binding</keyword>
<dbReference type="Proteomes" id="UP000652760">
    <property type="component" value="Unassembled WGS sequence"/>
</dbReference>
<keyword evidence="11" id="KW-0670">Pyruvate</keyword>
<dbReference type="EMBL" id="JAENHM010000013">
    <property type="protein sequence ID" value="MBK1836574.1"/>
    <property type="molecule type" value="Genomic_DNA"/>
</dbReference>
<dbReference type="RefSeq" id="WP_200190768.1">
    <property type="nucleotide sequence ID" value="NZ_JAENHM010000013.1"/>
</dbReference>
<comment type="pathway">
    <text evidence="1 12">Carbohydrate degradation; glycolysis; pyruvate from D-glyceraldehyde 3-phosphate: step 5/5.</text>
</comment>
<evidence type="ECO:0000256" key="10">
    <source>
        <dbReference type="ARBA" id="ARBA00023152"/>
    </source>
</evidence>
<evidence type="ECO:0000259" key="13">
    <source>
        <dbReference type="Pfam" id="PF00224"/>
    </source>
</evidence>
<keyword evidence="7 12" id="KW-0418">Kinase</keyword>
<accession>A0ABS1EZH1</accession>
<dbReference type="InterPro" id="IPR011037">
    <property type="entry name" value="Pyrv_Knase-like_insert_dom_sf"/>
</dbReference>
<gene>
    <name evidence="14" type="ORF">JHL17_04045</name>
</gene>
<feature type="domain" description="Pyruvate kinase barrel" evidence="13">
    <location>
        <begin position="19"/>
        <end position="229"/>
    </location>
</feature>
<keyword evidence="4 12" id="KW-0808">Transferase</keyword>
<keyword evidence="9 12" id="KW-0460">Magnesium</keyword>
<sequence length="265" mass="29299">MGPFAALDRFPVQATCEPPGIVERLAEGDPVFLDDGKLSGTVERRVPEGAVVRVRHTGPKGFKLKPEKGLNVPMTELGLLALTDEDRHSLDFVAQHADLIGYSFVQSAADVRLLQEELAKRRPADWSRIGLIAKIETPVAVRNLPEIIVQAARHQPFGVMIARGDLAVEIGFERLAEMQEEILWLCEAAHVPVIWATQVLESLVKKGIPTRGDMTDAAKSARAECVMLNKGPYVADAVAMLDRLLVRMTQNQSKKTPKLRRLNSW</sequence>
<dbReference type="InterPro" id="IPR001697">
    <property type="entry name" value="Pyr_Knase"/>
</dbReference>
<dbReference type="InterPro" id="IPR040442">
    <property type="entry name" value="Pyrv_kinase-like_dom_sf"/>
</dbReference>
<keyword evidence="6" id="KW-0547">Nucleotide-binding</keyword>
<dbReference type="InterPro" id="IPR015813">
    <property type="entry name" value="Pyrv/PenolPyrv_kinase-like_dom"/>
</dbReference>
<evidence type="ECO:0000256" key="3">
    <source>
        <dbReference type="ARBA" id="ARBA00012142"/>
    </source>
</evidence>
<dbReference type="SUPFAM" id="SSF51621">
    <property type="entry name" value="Phosphoenolpyruvate/pyruvate domain"/>
    <property type="match status" value="1"/>
</dbReference>
<comment type="caution">
    <text evidence="14">The sequence shown here is derived from an EMBL/GenBank/DDBJ whole genome shotgun (WGS) entry which is preliminary data.</text>
</comment>
<keyword evidence="8" id="KW-0067">ATP-binding</keyword>
<organism evidence="14 15">
    <name type="scientific">Azospirillum endophyticum</name>
    <dbReference type="NCBI Taxonomy" id="2800326"/>
    <lineage>
        <taxon>Bacteria</taxon>
        <taxon>Pseudomonadati</taxon>
        <taxon>Pseudomonadota</taxon>
        <taxon>Alphaproteobacteria</taxon>
        <taxon>Rhodospirillales</taxon>
        <taxon>Azospirillaceae</taxon>
        <taxon>Azospirillum</taxon>
    </lineage>
</organism>
<keyword evidence="15" id="KW-1185">Reference proteome</keyword>